<dbReference type="AlphaFoldDB" id="A0A1X1WCC1"/>
<feature type="transmembrane region" description="Helical" evidence="1">
    <location>
        <begin position="88"/>
        <end position="108"/>
    </location>
</feature>
<sequence length="153" mass="16937">MPGIAELALAGAPIAGGALLGIAAGNLRPPDVRGMFAKDMDLLDRLPEDQVERRAELQRVIDLRIDSLIAAVDKNREMRELAASYQGNWRDIVVFICAILFTIIWWNVEHSRANWLLMFIVLIVLSILAGVYAARGILRGVAAVLHARRRTTP</sequence>
<keyword evidence="1" id="KW-0812">Transmembrane</keyword>
<accession>A0A1X1WCC1</accession>
<gene>
    <name evidence="2" type="ORF">AWC12_22330</name>
</gene>
<feature type="transmembrane region" description="Helical" evidence="1">
    <location>
        <begin position="114"/>
        <end position="134"/>
    </location>
</feature>
<dbReference type="EMBL" id="LQPC01000047">
    <property type="protein sequence ID" value="ORV84229.1"/>
    <property type="molecule type" value="Genomic_DNA"/>
</dbReference>
<evidence type="ECO:0000256" key="1">
    <source>
        <dbReference type="SAM" id="Phobius"/>
    </source>
</evidence>
<name>A0A1X1WCC1_MYCIR</name>
<comment type="caution">
    <text evidence="2">The sequence shown here is derived from an EMBL/GenBank/DDBJ whole genome shotgun (WGS) entry which is preliminary data.</text>
</comment>
<dbReference type="RefSeq" id="WP_085176958.1">
    <property type="nucleotide sequence ID" value="NZ_LQPC01000047.1"/>
</dbReference>
<protein>
    <submittedName>
        <fullName evidence="2">Uncharacterized protein</fullName>
    </submittedName>
</protein>
<dbReference type="Proteomes" id="UP000193622">
    <property type="component" value="Unassembled WGS sequence"/>
</dbReference>
<keyword evidence="1" id="KW-0472">Membrane</keyword>
<reference evidence="2 3" key="1">
    <citation type="submission" date="2016-01" db="EMBL/GenBank/DDBJ databases">
        <title>The new phylogeny of the genus Mycobacterium.</title>
        <authorList>
            <person name="Tarcisio F."/>
            <person name="Conor M."/>
            <person name="Antonella G."/>
            <person name="Elisabetta G."/>
            <person name="Giulia F.S."/>
            <person name="Sara T."/>
            <person name="Anna F."/>
            <person name="Clotilde B."/>
            <person name="Roberto B."/>
            <person name="Veronica D.S."/>
            <person name="Fabio R."/>
            <person name="Monica P."/>
            <person name="Olivier J."/>
            <person name="Enrico T."/>
            <person name="Nicola S."/>
        </authorList>
    </citation>
    <scope>NUCLEOTIDE SEQUENCE [LARGE SCALE GENOMIC DNA]</scope>
    <source>
        <strain evidence="2 3">DSM 45541</strain>
    </source>
</reference>
<evidence type="ECO:0000313" key="3">
    <source>
        <dbReference type="Proteomes" id="UP000193622"/>
    </source>
</evidence>
<evidence type="ECO:0000313" key="2">
    <source>
        <dbReference type="EMBL" id="ORV84229.1"/>
    </source>
</evidence>
<proteinExistence type="predicted"/>
<keyword evidence="1" id="KW-1133">Transmembrane helix</keyword>
<organism evidence="2 3">
    <name type="scientific">Mycolicibacterium iranicum</name>
    <name type="common">Mycobacterium iranicum</name>
    <dbReference type="NCBI Taxonomy" id="912594"/>
    <lineage>
        <taxon>Bacteria</taxon>
        <taxon>Bacillati</taxon>
        <taxon>Actinomycetota</taxon>
        <taxon>Actinomycetes</taxon>
        <taxon>Mycobacteriales</taxon>
        <taxon>Mycobacteriaceae</taxon>
        <taxon>Mycolicibacterium</taxon>
    </lineage>
</organism>